<keyword evidence="2" id="KW-1185">Reference proteome</keyword>
<dbReference type="SUPFAM" id="SSF48239">
    <property type="entry name" value="Terpenoid cyclases/Protein prenyltransferases"/>
    <property type="match status" value="1"/>
</dbReference>
<dbReference type="InterPro" id="IPR008930">
    <property type="entry name" value="Terpenoid_cyclase/PrenylTrfase"/>
</dbReference>
<evidence type="ECO:0000313" key="2">
    <source>
        <dbReference type="Proteomes" id="UP000005953"/>
    </source>
</evidence>
<dbReference type="HOGENOM" id="CLU_962221_0_0_6"/>
<organism evidence="1 2">
    <name type="scientific">Reinekea blandensis MED297</name>
    <dbReference type="NCBI Taxonomy" id="314283"/>
    <lineage>
        <taxon>Bacteria</taxon>
        <taxon>Pseudomonadati</taxon>
        <taxon>Pseudomonadota</taxon>
        <taxon>Gammaproteobacteria</taxon>
        <taxon>Oceanospirillales</taxon>
        <taxon>Saccharospirillaceae</taxon>
        <taxon>Reinekea</taxon>
    </lineage>
</organism>
<dbReference type="AlphaFoldDB" id="A4BCN4"/>
<protein>
    <submittedName>
        <fullName evidence="1">Uncharacterized protein</fullName>
    </submittedName>
</protein>
<proteinExistence type="predicted"/>
<comment type="caution">
    <text evidence="1">The sequence shown here is derived from an EMBL/GenBank/DDBJ whole genome shotgun (WGS) entry which is preliminary data.</text>
</comment>
<dbReference type="STRING" id="314283.MED297_07756"/>
<sequence>MAVDRGDVISPEQALSLLNRSALVQTLTQSLVDKPLFYVWRLIALSELPFARQLPYTQALIDRVYDRLATPFGFSLSGDRSQFLPCYNAMIITALCRLGEANTDAVRQGVEWIITHQPMKRGVPVSAPGFRFDRFGGCFNDSPCYIGLAKSVFALLHYQRATGDASVQEKLNEGTEYLLNHHLIYRLSTPTPITNHILDLSFPESYHLNAVELIRFVALANRMHDSRTEPLKQALLTKKNNDHGWYCNFRYRGDGYVPFDQGRKSGAWVTYVIQQALASSLVNDGSASHAH</sequence>
<dbReference type="Proteomes" id="UP000005953">
    <property type="component" value="Unassembled WGS sequence"/>
</dbReference>
<evidence type="ECO:0000313" key="1">
    <source>
        <dbReference type="EMBL" id="EAR09966.1"/>
    </source>
</evidence>
<gene>
    <name evidence="1" type="ORF">MED297_07756</name>
</gene>
<name>A4BCN4_9GAMM</name>
<accession>A4BCN4</accession>
<reference evidence="1 2" key="1">
    <citation type="submission" date="2006-02" db="EMBL/GenBank/DDBJ databases">
        <authorList>
            <person name="Pinhassi J."/>
            <person name="Pedros-Alio C."/>
            <person name="Ferriera S."/>
            <person name="Johnson J."/>
            <person name="Kravitz S."/>
            <person name="Halpern A."/>
            <person name="Remington K."/>
            <person name="Beeson K."/>
            <person name="Tran B."/>
            <person name="Rogers Y.-H."/>
            <person name="Friedman R."/>
            <person name="Venter J.C."/>
        </authorList>
    </citation>
    <scope>NUCLEOTIDE SEQUENCE [LARGE SCALE GENOMIC DNA]</scope>
    <source>
        <strain evidence="1 2">MED297</strain>
    </source>
</reference>
<dbReference type="EMBL" id="AAOE01000006">
    <property type="protein sequence ID" value="EAR09966.1"/>
    <property type="molecule type" value="Genomic_DNA"/>
</dbReference>